<dbReference type="PANTHER" id="PTHR48267">
    <property type="entry name" value="CUPREDOXIN SUPERFAMILY PROTEIN"/>
    <property type="match status" value="1"/>
</dbReference>
<evidence type="ECO:0000313" key="3">
    <source>
        <dbReference type="EMBL" id="MBT0653149.1"/>
    </source>
</evidence>
<dbReference type="CDD" id="cd13844">
    <property type="entry name" value="CuRO_1_BOD_CotA_like"/>
    <property type="match status" value="1"/>
</dbReference>
<feature type="domain" description="Plastocyanin-like" evidence="2">
    <location>
        <begin position="695"/>
        <end position="808"/>
    </location>
</feature>
<dbReference type="Proteomes" id="UP000756860">
    <property type="component" value="Unassembled WGS sequence"/>
</dbReference>
<dbReference type="InterPro" id="IPR008972">
    <property type="entry name" value="Cupredoxin"/>
</dbReference>
<dbReference type="CDD" id="cd13891">
    <property type="entry name" value="CuRO_3_CotA_like"/>
    <property type="match status" value="1"/>
</dbReference>
<evidence type="ECO:0000259" key="2">
    <source>
        <dbReference type="Pfam" id="PF07731"/>
    </source>
</evidence>
<dbReference type="InterPro" id="IPR011706">
    <property type="entry name" value="Cu-oxidase_C"/>
</dbReference>
<dbReference type="PANTHER" id="PTHR48267:SF1">
    <property type="entry name" value="BILIRUBIN OXIDASE"/>
    <property type="match status" value="1"/>
</dbReference>
<feature type="signal peptide" evidence="1">
    <location>
        <begin position="1"/>
        <end position="31"/>
    </location>
</feature>
<dbReference type="EMBL" id="JAHCVK010000002">
    <property type="protein sequence ID" value="MBT0653149.1"/>
    <property type="molecule type" value="Genomic_DNA"/>
</dbReference>
<gene>
    <name evidence="3" type="ORF">KI810_08790</name>
</gene>
<reference evidence="3 4" key="1">
    <citation type="submission" date="2021-05" db="EMBL/GenBank/DDBJ databases">
        <title>The draft genome of Geobacter luticola JCM 17780.</title>
        <authorList>
            <person name="Xu Z."/>
            <person name="Masuda Y."/>
            <person name="Itoh H."/>
            <person name="Senoo K."/>
        </authorList>
    </citation>
    <scope>NUCLEOTIDE SEQUENCE [LARGE SCALE GENOMIC DNA]</scope>
    <source>
        <strain evidence="3 4">JCM 17780</strain>
    </source>
</reference>
<feature type="chain" id="PRO_5047016074" evidence="1">
    <location>
        <begin position="32"/>
        <end position="1062"/>
    </location>
</feature>
<dbReference type="CDD" id="cd13868">
    <property type="entry name" value="CuRO_2_CotA_like"/>
    <property type="match status" value="1"/>
</dbReference>
<keyword evidence="1" id="KW-0732">Signal</keyword>
<sequence length="1062" mass="111914">MKNNHLRWHVTVLPIAALALLSLAAIPPALAVPLPGGTLDPLTIPKYVTPLVIPPEMPKSGAASPAPAADYDIAVRQFKQQILPGGVWGTSFPNPLGTVPATVGPFPASTVWSYGRASDPPPDSTAKGGGAGIAPAPNSSFNYPAFTVEAATATPTNVRWINDLVTDPVACGASADKTIAACNFLPHLFSVDQTLHWANPPKANCMMMPANRTDCHTEVAAPYTGPVPIVTHVHGAHVQPHSDGYPEAWWLPGVPGTKGIPASYGDRGSIFTQSNNANTVSGSAYYSYENTQPATTLWYHDHALGLTRLNVYAGPAGFWLLRGGSHDTAAGVLPGPAPSGAGDPNFNASYRNAIREIPVVIQDRSFNTDGSLFFPATRTFFDGYTGPFIGGTGTPAGPSDISGIWNPEAFFNTMVVNGTTWPTMNVAPVRYRLRLLNGCNARTLNLSMFVMNNLGADNKPGTADDTIGPDLLPATADDPLGAEIPFYQIGGDQGFLPKVVKITTGFTTTLPGGGGAGTPVAAPDARQALLMGPAERTDVIVDFSGLAPGTRVRMINTAPDAPFGGFPPQPFLPGDVADPLTTGQVMDFVVNLTGTDTTTPPQNLTLPAEGALGATTNTRQVSLNELSSDQVCVEQNIIDGAIIGTLFSTFAGDPNFLANCAAAAVAPGNFATPMGPRMAQLGVLTTDAMGNVMAVPKKWGDAITETPALNSTEVWEIYNTTMDAHPIHLHLVRFSVVERQNLDMVTMLPVAGTVTPALPNELGYKDTVIAYPGQITRIKAKFDIAGLYVWHCHIIDHEDNEMMRSYMVIAPDKIGVYNGGTLYLDINGNNAWDGTPTDRLFSFNWGFPNPVAVNGDWTGTGIKRIGFYSNGTWYLDLNDNGLFDSTPTDAMYTFGVGLTGAIPVTGHWAGMGTTSQLGVYDNGTWYLDLNGNGAWDGTPTDAMYTFGAGLTGAVPVTGDWTGTGTTRIGVYHNGVWYLDLNGNGAWDGTPTDAMYTFGAGLAGALPVTGDWTGTISSKVGVYDNGMWYVDLNGNGAWDGTPTDGLYTFGAGLAGALPVAGKW</sequence>
<dbReference type="SUPFAM" id="SSF49503">
    <property type="entry name" value="Cupredoxins"/>
    <property type="match status" value="3"/>
</dbReference>
<dbReference type="InterPro" id="IPR045087">
    <property type="entry name" value="Cu-oxidase_fam"/>
</dbReference>
<dbReference type="Pfam" id="PF07731">
    <property type="entry name" value="Cu-oxidase_2"/>
    <property type="match status" value="1"/>
</dbReference>
<dbReference type="Gene3D" id="2.60.40.420">
    <property type="entry name" value="Cupredoxins - blue copper proteins"/>
    <property type="match status" value="3"/>
</dbReference>
<keyword evidence="4" id="KW-1185">Reference proteome</keyword>
<accession>A0ABS5SCQ8</accession>
<protein>
    <submittedName>
        <fullName evidence="3">Multicopper oxidase domain-containing protein</fullName>
    </submittedName>
</protein>
<comment type="caution">
    <text evidence="3">The sequence shown here is derived from an EMBL/GenBank/DDBJ whole genome shotgun (WGS) entry which is preliminary data.</text>
</comment>
<name>A0ABS5SCQ8_9BACT</name>
<dbReference type="RefSeq" id="WP_214175129.1">
    <property type="nucleotide sequence ID" value="NZ_JAHCVK010000002.1"/>
</dbReference>
<evidence type="ECO:0000313" key="4">
    <source>
        <dbReference type="Proteomes" id="UP000756860"/>
    </source>
</evidence>
<evidence type="ECO:0000256" key="1">
    <source>
        <dbReference type="SAM" id="SignalP"/>
    </source>
</evidence>
<proteinExistence type="predicted"/>
<organism evidence="3 4">
    <name type="scientific">Geomobilimonas luticola</name>
    <dbReference type="NCBI Taxonomy" id="1114878"/>
    <lineage>
        <taxon>Bacteria</taxon>
        <taxon>Pseudomonadati</taxon>
        <taxon>Thermodesulfobacteriota</taxon>
        <taxon>Desulfuromonadia</taxon>
        <taxon>Geobacterales</taxon>
        <taxon>Geobacteraceae</taxon>
        <taxon>Geomobilimonas</taxon>
    </lineage>
</organism>